<dbReference type="PANTHER" id="PTHR37828:SF1">
    <property type="entry name" value="YCII-RELATED DOMAIN-CONTAINING PROTEIN"/>
    <property type="match status" value="1"/>
</dbReference>
<keyword evidence="4" id="KW-1185">Reference proteome</keyword>
<dbReference type="InterPro" id="IPR011008">
    <property type="entry name" value="Dimeric_a/b-barrel"/>
</dbReference>
<dbReference type="AlphaFoldDB" id="A0A291QRQ8"/>
<dbReference type="Pfam" id="PF03795">
    <property type="entry name" value="YCII"/>
    <property type="match status" value="1"/>
</dbReference>
<accession>A0A291QRQ8</accession>
<protein>
    <submittedName>
        <fullName evidence="3">GTP cyclohydrolase</fullName>
    </submittedName>
</protein>
<dbReference type="GO" id="GO:0016787">
    <property type="term" value="F:hydrolase activity"/>
    <property type="evidence" value="ECO:0007669"/>
    <property type="project" value="UniProtKB-KW"/>
</dbReference>
<feature type="domain" description="YCII-related" evidence="2">
    <location>
        <begin position="1"/>
        <end position="81"/>
    </location>
</feature>
<dbReference type="EMBL" id="CP023777">
    <property type="protein sequence ID" value="ATL46678.1"/>
    <property type="molecule type" value="Genomic_DNA"/>
</dbReference>
<proteinExistence type="inferred from homology"/>
<dbReference type="InterPro" id="IPR005545">
    <property type="entry name" value="YCII"/>
</dbReference>
<comment type="similarity">
    <text evidence="1">Belongs to the YciI family.</text>
</comment>
<gene>
    <name evidence="3" type="ORF">COR50_05485</name>
</gene>
<evidence type="ECO:0000259" key="2">
    <source>
        <dbReference type="Pfam" id="PF03795"/>
    </source>
</evidence>
<sequence length="95" mass="11040">MFLILLQYIRPVAAIDHYMDGHLAFLDKYYKSGQFILSGKRKPRTGGLILCKASSRREVEQILAEDPFDRLQLVMYEVIEFEPTVYSAEFANYIS</sequence>
<evidence type="ECO:0000256" key="1">
    <source>
        <dbReference type="ARBA" id="ARBA00007689"/>
    </source>
</evidence>
<dbReference type="Gene3D" id="3.30.70.1060">
    <property type="entry name" value="Dimeric alpha+beta barrel"/>
    <property type="match status" value="1"/>
</dbReference>
<dbReference type="RefSeq" id="WP_098193066.1">
    <property type="nucleotide sequence ID" value="NZ_CP023777.1"/>
</dbReference>
<dbReference type="Proteomes" id="UP000220133">
    <property type="component" value="Chromosome"/>
</dbReference>
<dbReference type="OrthoDB" id="9814407at2"/>
<dbReference type="KEGG" id="cbae:COR50_05485"/>
<dbReference type="SUPFAM" id="SSF54909">
    <property type="entry name" value="Dimeric alpha+beta barrel"/>
    <property type="match status" value="1"/>
</dbReference>
<keyword evidence="3" id="KW-0378">Hydrolase</keyword>
<reference evidence="3 4" key="1">
    <citation type="submission" date="2017-10" db="EMBL/GenBank/DDBJ databases">
        <title>Paenichitinophaga pekingensis gen. nov., sp. nov., isolated from activated sludge.</title>
        <authorList>
            <person name="Jin D."/>
            <person name="Kong X."/>
            <person name="Deng Y."/>
            <person name="Bai Z."/>
        </authorList>
    </citation>
    <scope>NUCLEOTIDE SEQUENCE [LARGE SCALE GENOMIC DNA]</scope>
    <source>
        <strain evidence="3 4">13</strain>
    </source>
</reference>
<evidence type="ECO:0000313" key="3">
    <source>
        <dbReference type="EMBL" id="ATL46678.1"/>
    </source>
</evidence>
<dbReference type="PANTHER" id="PTHR37828">
    <property type="entry name" value="GSR2449 PROTEIN"/>
    <property type="match status" value="1"/>
</dbReference>
<organism evidence="3 4">
    <name type="scientific">Chitinophaga caeni</name>
    <dbReference type="NCBI Taxonomy" id="2029983"/>
    <lineage>
        <taxon>Bacteria</taxon>
        <taxon>Pseudomonadati</taxon>
        <taxon>Bacteroidota</taxon>
        <taxon>Chitinophagia</taxon>
        <taxon>Chitinophagales</taxon>
        <taxon>Chitinophagaceae</taxon>
        <taxon>Chitinophaga</taxon>
    </lineage>
</organism>
<name>A0A291QRQ8_9BACT</name>
<evidence type="ECO:0000313" key="4">
    <source>
        <dbReference type="Proteomes" id="UP000220133"/>
    </source>
</evidence>